<dbReference type="SUPFAM" id="SSF140996">
    <property type="entry name" value="Hermes dimerisation domain"/>
    <property type="match status" value="1"/>
</dbReference>
<evidence type="ECO:0000313" key="1">
    <source>
        <dbReference type="EMBL" id="CAF1517635.1"/>
    </source>
</evidence>
<accession>A0A815ULG7</accession>
<sequence>MPVLRSYFCRQSSTAVCIVSCPERKDKLTGSCQIKAHEFYSSSKEETIPTRIKQRITKACTEFCALDGRAFDLITGNEFQNLTKVLCDAGRSLYKSLFKINDHLPHSSTAGMICKDELIELFNIY</sequence>
<reference evidence="1" key="1">
    <citation type="submission" date="2021-02" db="EMBL/GenBank/DDBJ databases">
        <authorList>
            <person name="Nowell W R."/>
        </authorList>
    </citation>
    <scope>NUCLEOTIDE SEQUENCE</scope>
</reference>
<name>A0A815ULG7_ADIRI</name>
<proteinExistence type="predicted"/>
<organism evidence="1 2">
    <name type="scientific">Adineta ricciae</name>
    <name type="common">Rotifer</name>
    <dbReference type="NCBI Taxonomy" id="249248"/>
    <lineage>
        <taxon>Eukaryota</taxon>
        <taxon>Metazoa</taxon>
        <taxon>Spiralia</taxon>
        <taxon>Gnathifera</taxon>
        <taxon>Rotifera</taxon>
        <taxon>Eurotatoria</taxon>
        <taxon>Bdelloidea</taxon>
        <taxon>Adinetida</taxon>
        <taxon>Adinetidae</taxon>
        <taxon>Adineta</taxon>
    </lineage>
</organism>
<dbReference type="OrthoDB" id="10051975at2759"/>
<gene>
    <name evidence="1" type="ORF">EDS130_LOCUS43661</name>
</gene>
<evidence type="ECO:0000313" key="2">
    <source>
        <dbReference type="Proteomes" id="UP000663852"/>
    </source>
</evidence>
<protein>
    <submittedName>
        <fullName evidence="1">Uncharacterized protein</fullName>
    </submittedName>
</protein>
<dbReference type="EMBL" id="CAJNOJ010000744">
    <property type="protein sequence ID" value="CAF1517635.1"/>
    <property type="molecule type" value="Genomic_DNA"/>
</dbReference>
<dbReference type="AlphaFoldDB" id="A0A815ULG7"/>
<dbReference type="Proteomes" id="UP000663852">
    <property type="component" value="Unassembled WGS sequence"/>
</dbReference>
<comment type="caution">
    <text evidence="1">The sequence shown here is derived from an EMBL/GenBank/DDBJ whole genome shotgun (WGS) entry which is preliminary data.</text>
</comment>
<dbReference type="Gene3D" id="1.10.10.1070">
    <property type="entry name" value="Zinc finger, BED domain-containing"/>
    <property type="match status" value="1"/>
</dbReference>